<evidence type="ECO:0000256" key="1">
    <source>
        <dbReference type="SAM" id="Phobius"/>
    </source>
</evidence>
<feature type="domain" description="SpaA-like prealbumin fold" evidence="3">
    <location>
        <begin position="227"/>
        <end position="305"/>
    </location>
</feature>
<evidence type="ECO:0000313" key="5">
    <source>
        <dbReference type="EMBL" id="MBC2889775.1"/>
    </source>
</evidence>
<accession>A0A842JJ54</accession>
<feature type="domain" description="Bacterial Ig" evidence="4">
    <location>
        <begin position="327"/>
        <end position="402"/>
    </location>
</feature>
<proteinExistence type="predicted"/>
<dbReference type="AlphaFoldDB" id="A0A842JJ54"/>
<keyword evidence="1" id="KW-0812">Transmembrane</keyword>
<evidence type="ECO:0000313" key="6">
    <source>
        <dbReference type="Proteomes" id="UP000587396"/>
    </source>
</evidence>
<name>A0A842JJ54_9ACTN</name>
<reference evidence="5 6" key="1">
    <citation type="submission" date="2020-08" db="EMBL/GenBank/DDBJ databases">
        <authorList>
            <person name="Liu C."/>
            <person name="Sun Q."/>
        </authorList>
    </citation>
    <scope>NUCLEOTIDE SEQUENCE [LARGE SCALE GENOMIC DNA]</scope>
    <source>
        <strain evidence="5 6">N22</strain>
    </source>
</reference>
<keyword evidence="2" id="KW-0732">Signal</keyword>
<feature type="signal peptide" evidence="2">
    <location>
        <begin position="1"/>
        <end position="32"/>
    </location>
</feature>
<organism evidence="5 6">
    <name type="scientific">Gordonibacter massiliensis</name>
    <name type="common">ex Traore et al. 2017</name>
    <dbReference type="NCBI Taxonomy" id="1841863"/>
    <lineage>
        <taxon>Bacteria</taxon>
        <taxon>Bacillati</taxon>
        <taxon>Actinomycetota</taxon>
        <taxon>Coriobacteriia</taxon>
        <taxon>Eggerthellales</taxon>
        <taxon>Eggerthellaceae</taxon>
        <taxon>Gordonibacter</taxon>
    </lineage>
</organism>
<dbReference type="Pfam" id="PF17802">
    <property type="entry name" value="SpaA"/>
    <property type="match status" value="1"/>
</dbReference>
<dbReference type="SUPFAM" id="SSF49478">
    <property type="entry name" value="Cna protein B-type domain"/>
    <property type="match status" value="1"/>
</dbReference>
<dbReference type="InterPro" id="IPR013783">
    <property type="entry name" value="Ig-like_fold"/>
</dbReference>
<dbReference type="InterPro" id="IPR041498">
    <property type="entry name" value="Big_6"/>
</dbReference>
<keyword evidence="1" id="KW-1133">Transmembrane helix</keyword>
<dbReference type="Gene3D" id="2.60.40.10">
    <property type="entry name" value="Immunoglobulins"/>
    <property type="match status" value="1"/>
</dbReference>
<evidence type="ECO:0000259" key="3">
    <source>
        <dbReference type="Pfam" id="PF17802"/>
    </source>
</evidence>
<comment type="caution">
    <text evidence="5">The sequence shown here is derived from an EMBL/GenBank/DDBJ whole genome shotgun (WGS) entry which is preliminary data.</text>
</comment>
<feature type="transmembrane region" description="Helical" evidence="1">
    <location>
        <begin position="139"/>
        <end position="159"/>
    </location>
</feature>
<evidence type="ECO:0008006" key="7">
    <source>
        <dbReference type="Google" id="ProtNLM"/>
    </source>
</evidence>
<feature type="transmembrane region" description="Helical" evidence="1">
    <location>
        <begin position="166"/>
        <end position="186"/>
    </location>
</feature>
<dbReference type="Proteomes" id="UP000587396">
    <property type="component" value="Unassembled WGS sequence"/>
</dbReference>
<keyword evidence="1" id="KW-0472">Membrane</keyword>
<dbReference type="Pfam" id="PF17936">
    <property type="entry name" value="Big_6"/>
    <property type="match status" value="1"/>
</dbReference>
<dbReference type="GO" id="GO:0005975">
    <property type="term" value="P:carbohydrate metabolic process"/>
    <property type="evidence" value="ECO:0007669"/>
    <property type="project" value="UniProtKB-ARBA"/>
</dbReference>
<dbReference type="RefSeq" id="WP_185905553.1">
    <property type="nucleotide sequence ID" value="NZ_JACMSE010000007.1"/>
</dbReference>
<feature type="chain" id="PRO_5033004041" description="Prealbumin-like fold domain-containing protein" evidence="2">
    <location>
        <begin position="33"/>
        <end position="406"/>
    </location>
</feature>
<protein>
    <recommendedName>
        <fullName evidence="7">Prealbumin-like fold domain-containing protein</fullName>
    </recommendedName>
</protein>
<keyword evidence="6" id="KW-1185">Reference proteome</keyword>
<gene>
    <name evidence="5" type="ORF">H7313_10560</name>
</gene>
<evidence type="ECO:0000259" key="4">
    <source>
        <dbReference type="Pfam" id="PF17936"/>
    </source>
</evidence>
<evidence type="ECO:0000256" key="2">
    <source>
        <dbReference type="SAM" id="SignalP"/>
    </source>
</evidence>
<dbReference type="InterPro" id="IPR041033">
    <property type="entry name" value="SpaA_PFL_dom_1"/>
</dbReference>
<sequence length="406" mass="40624">MGAKIAPRDAARNLVVALFAMTLLVIPSNAFASQAGQDGMTLDLTTDKAAYVAGDIITGKAVFTNGNDFAVSEAGLSIDLPEEIEFTTTEAPVSVASIGPGESLEIGFQAKLPVAAGPGGDADATSGGGGLAKTADPTAFLAIGLIGLAALAALVAVVLRKKGRGGFGTLSVLLAALLVAPAFAAGGSVQASAAPSGVSTAESIKVLGKDFSLGATGVYVLPSQAFDVSFSKVDDATDQPLAGAAFSLQNQSGGAALTATSTGAGLVVFPGVGYGTYDLQETQEPAGYQPDPTVHVVEVGASGVTIDGAPMAEFSVRNAKMEKSAPPVINTIRAGDSLVVGTGVSGSTVTVTWPDNSTMTAVVGVDGYWWVLVRGALNWGEVVSATQTEPGKLVSDSVQTTVQMRG</sequence>
<dbReference type="EMBL" id="JACMSE010000007">
    <property type="protein sequence ID" value="MBC2889775.1"/>
    <property type="molecule type" value="Genomic_DNA"/>
</dbReference>